<feature type="compositionally biased region" description="Basic and acidic residues" evidence="1">
    <location>
        <begin position="1"/>
        <end position="17"/>
    </location>
</feature>
<feature type="region of interest" description="Disordered" evidence="1">
    <location>
        <begin position="187"/>
        <end position="269"/>
    </location>
</feature>
<keyword evidence="2" id="KW-1133">Transmembrane helix</keyword>
<comment type="caution">
    <text evidence="4">The sequence shown here is derived from an EMBL/GenBank/DDBJ whole genome shotgun (WGS) entry which is preliminary data.</text>
</comment>
<feature type="compositionally biased region" description="Low complexity" evidence="1">
    <location>
        <begin position="203"/>
        <end position="213"/>
    </location>
</feature>
<dbReference type="PANTHER" id="PTHR34475">
    <property type="match status" value="1"/>
</dbReference>
<dbReference type="EMBL" id="JBEQCT010000008">
    <property type="protein sequence ID" value="MFM2486470.1"/>
    <property type="molecule type" value="Genomic_DNA"/>
</dbReference>
<dbReference type="Gene3D" id="1.10.260.40">
    <property type="entry name" value="lambda repressor-like DNA-binding domains"/>
    <property type="match status" value="1"/>
</dbReference>
<dbReference type="SUPFAM" id="SSF47413">
    <property type="entry name" value="lambda repressor-like DNA-binding domains"/>
    <property type="match status" value="1"/>
</dbReference>
<reference evidence="4 5" key="1">
    <citation type="journal article" date="2013" name="Int. J. Syst. Evol. Microbiol.">
        <title>Celerinatantimonas yamalensis sp. nov., a cold-adapted diazotrophic bacterium from a cold permafrost brine.</title>
        <authorList>
            <person name="Shcherbakova V."/>
            <person name="Chuvilskaya N."/>
            <person name="Rivkina E."/>
            <person name="Demidov N."/>
            <person name="Uchaeva V."/>
            <person name="Suetin S."/>
            <person name="Suzina N."/>
            <person name="Gilichinsky D."/>
        </authorList>
    </citation>
    <scope>NUCLEOTIDE SEQUENCE [LARGE SCALE GENOMIC DNA]</scope>
    <source>
        <strain evidence="4 5">C7</strain>
    </source>
</reference>
<accession>A0ABW9G9V1</accession>
<dbReference type="Proteomes" id="UP001629953">
    <property type="component" value="Unassembled WGS sequence"/>
</dbReference>
<dbReference type="InterPro" id="IPR025194">
    <property type="entry name" value="RodZ-like_C"/>
</dbReference>
<keyword evidence="2" id="KW-0812">Transmembrane</keyword>
<keyword evidence="2" id="KW-0472">Membrane</keyword>
<sequence length="348" mass="37074">MTTESKHIPDSDERAHIETSQPSAGQRLKEAREAAGLSAQDVATRLNLRCQVIVDIEDDNAQQTLSTTFFKGYIRSYAKLLNIPESSVLDTTYHHQDAVKPVKMDKFSKPVLEERRRDGKLKWLTLLIIVIVLASLGGWWWQNHSLKDFLPSSFSQSGELNISHLLPTGDSSKVEAPVAQSAAQIAKSKQDALPTAAMPSPPADAATEAAKVATQLDTPQASDTSQGANKVSSAPVAQTAAVDSTQVAQPAPLSHTITQPTTSPVSVPSGQLQLSFSKACWIEVSDAAGNRLAVGVKQPGQVLELNGQAPYSVVLGVPDGVSIKYGGKPVLFNSSNVNGKTAHITVPN</sequence>
<name>A0ABW9G9V1_9GAMM</name>
<dbReference type="PANTHER" id="PTHR34475:SF1">
    <property type="entry name" value="CYTOSKELETON PROTEIN RODZ"/>
    <property type="match status" value="1"/>
</dbReference>
<evidence type="ECO:0000259" key="3">
    <source>
        <dbReference type="Pfam" id="PF13464"/>
    </source>
</evidence>
<dbReference type="Pfam" id="PF13464">
    <property type="entry name" value="RodZ_C"/>
    <property type="match status" value="1"/>
</dbReference>
<feature type="compositionally biased region" description="Polar residues" evidence="1">
    <location>
        <begin position="215"/>
        <end position="248"/>
    </location>
</feature>
<evidence type="ECO:0000256" key="1">
    <source>
        <dbReference type="SAM" id="MobiDB-lite"/>
    </source>
</evidence>
<evidence type="ECO:0000313" key="5">
    <source>
        <dbReference type="Proteomes" id="UP001629953"/>
    </source>
</evidence>
<dbReference type="InterPro" id="IPR001387">
    <property type="entry name" value="Cro/C1-type_HTH"/>
</dbReference>
<feature type="region of interest" description="Disordered" evidence="1">
    <location>
        <begin position="1"/>
        <end position="25"/>
    </location>
</feature>
<dbReference type="Pfam" id="PF13413">
    <property type="entry name" value="HTH_25"/>
    <property type="match status" value="1"/>
</dbReference>
<protein>
    <submittedName>
        <fullName evidence="4">Cytoskeleton protein RodZ</fullName>
    </submittedName>
</protein>
<evidence type="ECO:0000313" key="4">
    <source>
        <dbReference type="EMBL" id="MFM2486470.1"/>
    </source>
</evidence>
<dbReference type="NCBIfam" id="NF008109">
    <property type="entry name" value="PRK10856.1"/>
    <property type="match status" value="1"/>
</dbReference>
<feature type="transmembrane region" description="Helical" evidence="2">
    <location>
        <begin position="123"/>
        <end position="141"/>
    </location>
</feature>
<proteinExistence type="predicted"/>
<keyword evidence="5" id="KW-1185">Reference proteome</keyword>
<dbReference type="InterPro" id="IPR050400">
    <property type="entry name" value="Bact_Cytoskel_RodZ"/>
</dbReference>
<gene>
    <name evidence="4" type="primary">rodZ</name>
    <name evidence="4" type="ORF">ABUE30_15650</name>
</gene>
<evidence type="ECO:0000256" key="2">
    <source>
        <dbReference type="SAM" id="Phobius"/>
    </source>
</evidence>
<feature type="compositionally biased region" description="Polar residues" evidence="1">
    <location>
        <begin position="255"/>
        <end position="269"/>
    </location>
</feature>
<dbReference type="RefSeq" id="WP_408624766.1">
    <property type="nucleotide sequence ID" value="NZ_JBEQCT010000008.1"/>
</dbReference>
<dbReference type="InterPro" id="IPR010982">
    <property type="entry name" value="Lambda_DNA-bd_dom_sf"/>
</dbReference>
<feature type="domain" description="Cytoskeleton protein RodZ-like C-terminal" evidence="3">
    <location>
        <begin position="273"/>
        <end position="345"/>
    </location>
</feature>
<dbReference type="CDD" id="cd00093">
    <property type="entry name" value="HTH_XRE"/>
    <property type="match status" value="1"/>
</dbReference>
<organism evidence="4 5">
    <name type="scientific">Celerinatantimonas yamalensis</name>
    <dbReference type="NCBI Taxonomy" id="559956"/>
    <lineage>
        <taxon>Bacteria</taxon>
        <taxon>Pseudomonadati</taxon>
        <taxon>Pseudomonadota</taxon>
        <taxon>Gammaproteobacteria</taxon>
        <taxon>Celerinatantimonadaceae</taxon>
        <taxon>Celerinatantimonas</taxon>
    </lineage>
</organism>